<dbReference type="InterPro" id="IPR029058">
    <property type="entry name" value="AB_hydrolase_fold"/>
</dbReference>
<dbReference type="EMBL" id="JAGIOO010000001">
    <property type="protein sequence ID" value="MBP2472432.1"/>
    <property type="molecule type" value="Genomic_DNA"/>
</dbReference>
<proteinExistence type="predicted"/>
<evidence type="ECO:0000259" key="1">
    <source>
        <dbReference type="Pfam" id="PF00561"/>
    </source>
</evidence>
<feature type="domain" description="AB hydrolase-1" evidence="1">
    <location>
        <begin position="24"/>
        <end position="139"/>
    </location>
</feature>
<evidence type="ECO:0000313" key="2">
    <source>
        <dbReference type="EMBL" id="MBP2472432.1"/>
    </source>
</evidence>
<gene>
    <name evidence="2" type="ORF">JOF53_001304</name>
</gene>
<evidence type="ECO:0000313" key="3">
    <source>
        <dbReference type="Proteomes" id="UP001519363"/>
    </source>
</evidence>
<name>A0ABS5A765_9PSEU</name>
<reference evidence="2 3" key="1">
    <citation type="submission" date="2021-03" db="EMBL/GenBank/DDBJ databases">
        <title>Sequencing the genomes of 1000 actinobacteria strains.</title>
        <authorList>
            <person name="Klenk H.-P."/>
        </authorList>
    </citation>
    <scope>NUCLEOTIDE SEQUENCE [LARGE SCALE GENOMIC DNA]</scope>
    <source>
        <strain evidence="2 3">DSM 44580</strain>
    </source>
</reference>
<dbReference type="RefSeq" id="WP_086781042.1">
    <property type="nucleotide sequence ID" value="NZ_JAGIOO010000001.1"/>
</dbReference>
<keyword evidence="3" id="KW-1185">Reference proteome</keyword>
<dbReference type="PRINTS" id="PR00111">
    <property type="entry name" value="ABHYDROLASE"/>
</dbReference>
<dbReference type="InterPro" id="IPR050471">
    <property type="entry name" value="AB_hydrolase"/>
</dbReference>
<dbReference type="SUPFAM" id="SSF53474">
    <property type="entry name" value="alpha/beta-Hydrolases"/>
    <property type="match status" value="1"/>
</dbReference>
<dbReference type="Gene3D" id="3.40.50.1820">
    <property type="entry name" value="alpha/beta hydrolase"/>
    <property type="match status" value="1"/>
</dbReference>
<accession>A0ABS5A765</accession>
<comment type="caution">
    <text evidence="2">The sequence shown here is derived from an EMBL/GenBank/DDBJ whole genome shotgun (WGS) entry which is preliminary data.</text>
</comment>
<dbReference type="PANTHER" id="PTHR43433:SF1">
    <property type="entry name" value="BLL5160 PROTEIN"/>
    <property type="match status" value="1"/>
</dbReference>
<sequence length="258" mass="28207">MTTSGYAPADGLAVYYEVHGEGRPLVLLHGGALTIDLSFADLLPSLARRYRVIAIELQGHGRTRDRSSDEPMSFSRFAADVVAVLDHLSVDRADVFGFSLGGLVGLYLALEYPDRVNRLVAAAAHYHSSGYHEEITDPAGTSDLLPTAQDFADMVEAYRAASPEPDHFDEFMGRLNVLVHSWPGLSTEELGRITAPTLLVIGDRDFVKVEHADSMRHLIPDARLAVLPGTKHMEVVRRAEYVLPMTEAFLGANPTPAE</sequence>
<dbReference type="PANTHER" id="PTHR43433">
    <property type="entry name" value="HYDROLASE, ALPHA/BETA FOLD FAMILY PROTEIN"/>
    <property type="match status" value="1"/>
</dbReference>
<organism evidence="2 3">
    <name type="scientific">Crossiella equi</name>
    <dbReference type="NCBI Taxonomy" id="130796"/>
    <lineage>
        <taxon>Bacteria</taxon>
        <taxon>Bacillati</taxon>
        <taxon>Actinomycetota</taxon>
        <taxon>Actinomycetes</taxon>
        <taxon>Pseudonocardiales</taxon>
        <taxon>Pseudonocardiaceae</taxon>
        <taxon>Crossiella</taxon>
    </lineage>
</organism>
<dbReference type="InterPro" id="IPR000073">
    <property type="entry name" value="AB_hydrolase_1"/>
</dbReference>
<protein>
    <submittedName>
        <fullName evidence="2">Pimeloyl-ACP methyl ester carboxylesterase</fullName>
    </submittedName>
</protein>
<dbReference type="Pfam" id="PF00561">
    <property type="entry name" value="Abhydrolase_1"/>
    <property type="match status" value="1"/>
</dbReference>
<dbReference type="Proteomes" id="UP001519363">
    <property type="component" value="Unassembled WGS sequence"/>
</dbReference>